<dbReference type="EMBL" id="JAWDGP010001279">
    <property type="protein sequence ID" value="KAK3793126.1"/>
    <property type="molecule type" value="Genomic_DNA"/>
</dbReference>
<reference evidence="1" key="1">
    <citation type="journal article" date="2023" name="G3 (Bethesda)">
        <title>A reference genome for the long-term kleptoplast-retaining sea slug Elysia crispata morphotype clarki.</title>
        <authorList>
            <person name="Eastman K.E."/>
            <person name="Pendleton A.L."/>
            <person name="Shaikh M.A."/>
            <person name="Suttiyut T."/>
            <person name="Ogas R."/>
            <person name="Tomko P."/>
            <person name="Gavelis G."/>
            <person name="Widhalm J.R."/>
            <person name="Wisecaver J.H."/>
        </authorList>
    </citation>
    <scope>NUCLEOTIDE SEQUENCE</scope>
    <source>
        <strain evidence="1">ECLA1</strain>
    </source>
</reference>
<keyword evidence="2" id="KW-1185">Reference proteome</keyword>
<protein>
    <submittedName>
        <fullName evidence="1">Uncharacterized protein</fullName>
    </submittedName>
</protein>
<gene>
    <name evidence="1" type="ORF">RRG08_030209</name>
</gene>
<comment type="caution">
    <text evidence="1">The sequence shown here is derived from an EMBL/GenBank/DDBJ whole genome shotgun (WGS) entry which is preliminary data.</text>
</comment>
<proteinExistence type="predicted"/>
<sequence>MKLECEKLGRSQETLPREITRPGFYSVKYRGQCIDRREAMDRKESKYPNLVQICFSFALVASKGFPWTAADWFPLYKLPEQDMRDLGWRNPVTLQPLRSGADGPGSGYWKIKELETSAK</sequence>
<evidence type="ECO:0000313" key="2">
    <source>
        <dbReference type="Proteomes" id="UP001283361"/>
    </source>
</evidence>
<organism evidence="1 2">
    <name type="scientific">Elysia crispata</name>
    <name type="common">lettuce slug</name>
    <dbReference type="NCBI Taxonomy" id="231223"/>
    <lineage>
        <taxon>Eukaryota</taxon>
        <taxon>Metazoa</taxon>
        <taxon>Spiralia</taxon>
        <taxon>Lophotrochozoa</taxon>
        <taxon>Mollusca</taxon>
        <taxon>Gastropoda</taxon>
        <taxon>Heterobranchia</taxon>
        <taxon>Euthyneura</taxon>
        <taxon>Panpulmonata</taxon>
        <taxon>Sacoglossa</taxon>
        <taxon>Placobranchoidea</taxon>
        <taxon>Plakobranchidae</taxon>
        <taxon>Elysia</taxon>
    </lineage>
</organism>
<accession>A0AAE1E3Q3</accession>
<name>A0AAE1E3Q3_9GAST</name>
<dbReference type="Proteomes" id="UP001283361">
    <property type="component" value="Unassembled WGS sequence"/>
</dbReference>
<dbReference type="AlphaFoldDB" id="A0AAE1E3Q3"/>
<evidence type="ECO:0000313" key="1">
    <source>
        <dbReference type="EMBL" id="KAK3793126.1"/>
    </source>
</evidence>